<feature type="region of interest" description="Disordered" evidence="1">
    <location>
        <begin position="1"/>
        <end position="20"/>
    </location>
</feature>
<dbReference type="AlphaFoldDB" id="A0A927B4P4"/>
<evidence type="ECO:0000256" key="1">
    <source>
        <dbReference type="SAM" id="MobiDB-lite"/>
    </source>
</evidence>
<keyword evidence="3" id="KW-1185">Reference proteome</keyword>
<comment type="caution">
    <text evidence="2">The sequence shown here is derived from an EMBL/GenBank/DDBJ whole genome shotgun (WGS) entry which is preliminary data.</text>
</comment>
<evidence type="ECO:0000313" key="2">
    <source>
        <dbReference type="EMBL" id="MBD2755221.1"/>
    </source>
</evidence>
<name>A0A927B4P4_9BACT</name>
<reference evidence="2" key="1">
    <citation type="submission" date="2020-09" db="EMBL/GenBank/DDBJ databases">
        <authorList>
            <person name="Kim M.K."/>
        </authorList>
    </citation>
    <scope>NUCLEOTIDE SEQUENCE</scope>
    <source>
        <strain evidence="2">BT704</strain>
    </source>
</reference>
<dbReference type="EMBL" id="JACXAA010000007">
    <property type="protein sequence ID" value="MBD2755221.1"/>
    <property type="molecule type" value="Genomic_DNA"/>
</dbReference>
<dbReference type="RefSeq" id="WP_191040832.1">
    <property type="nucleotide sequence ID" value="NZ_JACXAA010000007.1"/>
</dbReference>
<gene>
    <name evidence="2" type="ORF">IC230_20135</name>
</gene>
<sequence length="71" mass="8301">MTSYRHLSIGEPFEQASSQQNKNIRIPAHLGYRVGPKGGYILWDKRTSNGNDGQEWYASYREKKKYNLLRP</sequence>
<accession>A0A927B4P4</accession>
<proteinExistence type="predicted"/>
<protein>
    <submittedName>
        <fullName evidence="2">Uncharacterized protein</fullName>
    </submittedName>
</protein>
<evidence type="ECO:0000313" key="3">
    <source>
        <dbReference type="Proteomes" id="UP000653797"/>
    </source>
</evidence>
<organism evidence="2 3">
    <name type="scientific">Spirosoma validum</name>
    <dbReference type="NCBI Taxonomy" id="2771355"/>
    <lineage>
        <taxon>Bacteria</taxon>
        <taxon>Pseudomonadati</taxon>
        <taxon>Bacteroidota</taxon>
        <taxon>Cytophagia</taxon>
        <taxon>Cytophagales</taxon>
        <taxon>Cytophagaceae</taxon>
        <taxon>Spirosoma</taxon>
    </lineage>
</organism>
<dbReference type="Proteomes" id="UP000653797">
    <property type="component" value="Unassembled WGS sequence"/>
</dbReference>